<dbReference type="InterPro" id="IPR002403">
    <property type="entry name" value="Cyt_P450_E_grp-IV"/>
</dbReference>
<evidence type="ECO:0000256" key="4">
    <source>
        <dbReference type="ARBA" id="ARBA00023002"/>
    </source>
</evidence>
<gene>
    <name evidence="8" type="ORF">EG328_009282</name>
</gene>
<evidence type="ECO:0000256" key="5">
    <source>
        <dbReference type="ARBA" id="ARBA00023004"/>
    </source>
</evidence>
<evidence type="ECO:0000256" key="2">
    <source>
        <dbReference type="ARBA" id="ARBA00010617"/>
    </source>
</evidence>
<name>A0A8H3Z3L0_VENIN</name>
<organism evidence="8 9">
    <name type="scientific">Venturia inaequalis</name>
    <name type="common">Apple scab fungus</name>
    <dbReference type="NCBI Taxonomy" id="5025"/>
    <lineage>
        <taxon>Eukaryota</taxon>
        <taxon>Fungi</taxon>
        <taxon>Dikarya</taxon>
        <taxon>Ascomycota</taxon>
        <taxon>Pezizomycotina</taxon>
        <taxon>Dothideomycetes</taxon>
        <taxon>Pleosporomycetidae</taxon>
        <taxon>Venturiales</taxon>
        <taxon>Venturiaceae</taxon>
        <taxon>Venturia</taxon>
    </lineage>
</organism>
<dbReference type="PANTHER" id="PTHR46206">
    <property type="entry name" value="CYTOCHROME P450"/>
    <property type="match status" value="1"/>
</dbReference>
<evidence type="ECO:0000313" key="8">
    <source>
        <dbReference type="EMBL" id="KAE9984024.1"/>
    </source>
</evidence>
<keyword evidence="3 6" id="KW-0479">Metal-binding</keyword>
<dbReference type="Proteomes" id="UP000447873">
    <property type="component" value="Unassembled WGS sequence"/>
</dbReference>
<dbReference type="InterPro" id="IPR001128">
    <property type="entry name" value="Cyt_P450"/>
</dbReference>
<dbReference type="PANTHER" id="PTHR46206:SF7">
    <property type="entry name" value="P450, PUTATIVE (EUROFUNG)-RELATED"/>
    <property type="match status" value="1"/>
</dbReference>
<dbReference type="CDD" id="cd11041">
    <property type="entry name" value="CYP503A1-like"/>
    <property type="match status" value="1"/>
</dbReference>
<evidence type="ECO:0000256" key="1">
    <source>
        <dbReference type="ARBA" id="ARBA00001971"/>
    </source>
</evidence>
<dbReference type="PRINTS" id="PR00465">
    <property type="entry name" value="EP450IV"/>
</dbReference>
<proteinExistence type="inferred from homology"/>
<feature type="binding site" description="axial binding residue" evidence="6">
    <location>
        <position position="459"/>
    </location>
    <ligand>
        <name>heme</name>
        <dbReference type="ChEBI" id="CHEBI:30413"/>
    </ligand>
    <ligandPart>
        <name>Fe</name>
        <dbReference type="ChEBI" id="CHEBI:18248"/>
    </ligandPart>
</feature>
<dbReference type="Gene3D" id="1.10.630.10">
    <property type="entry name" value="Cytochrome P450"/>
    <property type="match status" value="1"/>
</dbReference>
<dbReference type="GO" id="GO:0020037">
    <property type="term" value="F:heme binding"/>
    <property type="evidence" value="ECO:0007669"/>
    <property type="project" value="InterPro"/>
</dbReference>
<evidence type="ECO:0000256" key="7">
    <source>
        <dbReference type="RuleBase" id="RU000461"/>
    </source>
</evidence>
<dbReference type="GO" id="GO:0005506">
    <property type="term" value="F:iron ion binding"/>
    <property type="evidence" value="ECO:0007669"/>
    <property type="project" value="InterPro"/>
</dbReference>
<evidence type="ECO:0000256" key="3">
    <source>
        <dbReference type="ARBA" id="ARBA00022723"/>
    </source>
</evidence>
<comment type="cofactor">
    <cofactor evidence="1 6">
        <name>heme</name>
        <dbReference type="ChEBI" id="CHEBI:30413"/>
    </cofactor>
</comment>
<dbReference type="InterPro" id="IPR017972">
    <property type="entry name" value="Cyt_P450_CS"/>
</dbReference>
<dbReference type="EMBL" id="WNWS01000055">
    <property type="protein sequence ID" value="KAE9984024.1"/>
    <property type="molecule type" value="Genomic_DNA"/>
</dbReference>
<reference evidence="8 9" key="1">
    <citation type="submission" date="2018-12" db="EMBL/GenBank/DDBJ databases">
        <title>Venturia inaequalis Genome Resource.</title>
        <authorList>
            <person name="Lichtner F.J."/>
        </authorList>
    </citation>
    <scope>NUCLEOTIDE SEQUENCE [LARGE SCALE GENOMIC DNA]</scope>
    <source>
        <strain evidence="8 9">120213</strain>
    </source>
</reference>
<dbReference type="OrthoDB" id="1844152at2759"/>
<dbReference type="InterPro" id="IPR036396">
    <property type="entry name" value="Cyt_P450_sf"/>
</dbReference>
<evidence type="ECO:0000313" key="9">
    <source>
        <dbReference type="Proteomes" id="UP000447873"/>
    </source>
</evidence>
<accession>A0A8H3Z3L0</accession>
<protein>
    <submittedName>
        <fullName evidence="8">Uncharacterized protein</fullName>
    </submittedName>
</protein>
<dbReference type="SUPFAM" id="SSF48264">
    <property type="entry name" value="Cytochrome P450"/>
    <property type="match status" value="1"/>
</dbReference>
<keyword evidence="4 7" id="KW-0560">Oxidoreductase</keyword>
<keyword evidence="7" id="KW-0503">Monooxygenase</keyword>
<dbReference type="PROSITE" id="PS00086">
    <property type="entry name" value="CYTOCHROME_P450"/>
    <property type="match status" value="1"/>
</dbReference>
<dbReference type="GO" id="GO:0004497">
    <property type="term" value="F:monooxygenase activity"/>
    <property type="evidence" value="ECO:0007669"/>
    <property type="project" value="UniProtKB-KW"/>
</dbReference>
<sequence length="518" mass="59539">MFYTTETFSAIAEHSTALLVVTIVVSTFAFYSHVQVRRVLNSFPLARKELGSAYARRNEFLQDPMKAYREGYERFKGKAFRVTHYEGERIVVPPSALEELWNTPETILNKNRAYDKRVLREYTGLPSGNPFLVHCIRSDLTRNLTRINNNLISEVEITVDDIIGPCEDWTPHAIYRTCLRIVATVSGSVFVGPDYCRNEQFIHDNIHFTESVMGAIHILQRWPGWFRPIAQFFKPERARLAQSWKHLKSSKQLLTPMIQQRREDVKAGRASYNDMLAWMMAKAEKWEQSDDDLAGSLVQLGVAATHNTSMHVTQTLYQLAIRPELVYELRQEIRRVIATFNGELSPVALFEMKLLDSVMKEAQRLNPTTPSHFHRYVEKDHTLKDGTVLPAGVTIEGIFAPVLFDPNVFPDPETFDPYRFLKLRAGQAPDPNHYSNKEQYAFSHATKENLAWGYGAHACPGRYFANNEIKLILARMLLRYDIRMPGGSKDAYKPQRHGMGWTPDLRKPIEFKVVKEGN</sequence>
<keyword evidence="6 7" id="KW-0349">Heme</keyword>
<dbReference type="GO" id="GO:0016705">
    <property type="term" value="F:oxidoreductase activity, acting on paired donors, with incorporation or reduction of molecular oxygen"/>
    <property type="evidence" value="ECO:0007669"/>
    <property type="project" value="InterPro"/>
</dbReference>
<dbReference type="AlphaFoldDB" id="A0A8H3Z3L0"/>
<dbReference type="Pfam" id="PF00067">
    <property type="entry name" value="p450"/>
    <property type="match status" value="1"/>
</dbReference>
<comment type="caution">
    <text evidence="8">The sequence shown here is derived from an EMBL/GenBank/DDBJ whole genome shotgun (WGS) entry which is preliminary data.</text>
</comment>
<keyword evidence="5 6" id="KW-0408">Iron</keyword>
<comment type="similarity">
    <text evidence="2 7">Belongs to the cytochrome P450 family.</text>
</comment>
<evidence type="ECO:0000256" key="6">
    <source>
        <dbReference type="PIRSR" id="PIRSR602403-1"/>
    </source>
</evidence>